<dbReference type="EMBL" id="JAHRIN010017387">
    <property type="protein sequence ID" value="MEQ2197173.1"/>
    <property type="molecule type" value="Genomic_DNA"/>
</dbReference>
<organism evidence="1 2">
    <name type="scientific">Xenoophorus captivus</name>
    <dbReference type="NCBI Taxonomy" id="1517983"/>
    <lineage>
        <taxon>Eukaryota</taxon>
        <taxon>Metazoa</taxon>
        <taxon>Chordata</taxon>
        <taxon>Craniata</taxon>
        <taxon>Vertebrata</taxon>
        <taxon>Euteleostomi</taxon>
        <taxon>Actinopterygii</taxon>
        <taxon>Neopterygii</taxon>
        <taxon>Teleostei</taxon>
        <taxon>Neoteleostei</taxon>
        <taxon>Acanthomorphata</taxon>
        <taxon>Ovalentaria</taxon>
        <taxon>Atherinomorphae</taxon>
        <taxon>Cyprinodontiformes</taxon>
        <taxon>Goodeidae</taxon>
        <taxon>Xenoophorus</taxon>
    </lineage>
</organism>
<sequence length="126" mass="13837">MGAAQQKTISQSGLGRYHLPTFNVSRRICRFTSFLHCFFPLLHYCKYFPLFGSEQGLFSKREPNGPPPLVEKLFITSVCRDWRGGGGGVGGGTSASDLALIAVCKMLRAVCLSLHQHQMGGVYGIR</sequence>
<evidence type="ECO:0000313" key="1">
    <source>
        <dbReference type="EMBL" id="MEQ2197173.1"/>
    </source>
</evidence>
<dbReference type="Proteomes" id="UP001434883">
    <property type="component" value="Unassembled WGS sequence"/>
</dbReference>
<keyword evidence="2" id="KW-1185">Reference proteome</keyword>
<reference evidence="1 2" key="1">
    <citation type="submission" date="2021-06" db="EMBL/GenBank/DDBJ databases">
        <authorList>
            <person name="Palmer J.M."/>
        </authorList>
    </citation>
    <scope>NUCLEOTIDE SEQUENCE [LARGE SCALE GENOMIC DNA]</scope>
    <source>
        <strain evidence="1 2">XC_2019</strain>
        <tissue evidence="1">Muscle</tissue>
    </source>
</reference>
<evidence type="ECO:0000313" key="2">
    <source>
        <dbReference type="Proteomes" id="UP001434883"/>
    </source>
</evidence>
<gene>
    <name evidence="1" type="ORF">XENOCAPTIV_024703</name>
</gene>
<comment type="caution">
    <text evidence="1">The sequence shown here is derived from an EMBL/GenBank/DDBJ whole genome shotgun (WGS) entry which is preliminary data.</text>
</comment>
<protein>
    <submittedName>
        <fullName evidence="1">Uncharacterized protein</fullName>
    </submittedName>
</protein>
<accession>A0ABV0QP35</accession>
<name>A0ABV0QP35_9TELE</name>
<proteinExistence type="predicted"/>